<dbReference type="AlphaFoldDB" id="A0A6C0Y6M3"/>
<gene>
    <name evidence="1" type="ORF">FSC09_16075</name>
</gene>
<accession>A0A6C0Y6M3</accession>
<evidence type="ECO:0000313" key="2">
    <source>
        <dbReference type="Proteomes" id="UP000503440"/>
    </source>
</evidence>
<organism evidence="1 2">
    <name type="scientific">Acinetobacter indicus</name>
    <dbReference type="NCBI Taxonomy" id="756892"/>
    <lineage>
        <taxon>Bacteria</taxon>
        <taxon>Pseudomonadati</taxon>
        <taxon>Pseudomonadota</taxon>
        <taxon>Gammaproteobacteria</taxon>
        <taxon>Moraxellales</taxon>
        <taxon>Moraxellaceae</taxon>
        <taxon>Acinetobacter</taxon>
    </lineage>
</organism>
<dbReference type="EMBL" id="CP044456">
    <property type="protein sequence ID" value="QIC71907.1"/>
    <property type="molecule type" value="Genomic_DNA"/>
</dbReference>
<evidence type="ECO:0000313" key="1">
    <source>
        <dbReference type="EMBL" id="QIC71907.1"/>
    </source>
</evidence>
<sequence>MNAIAEIQATKPFSLGQYAVENHLNREALENFLLGFLQAKYRKPFTERSGAAFYQAMSKVSTSTHKDLLKLTGNLFSSSRSAHLNLFVRANEVVNNTRPVTQAYDQINAVINFDFLFVAHLIQHLQNLDDNGWLDKEFDLERQANLVSNIKQELVLAMGHAYEIYQQHIEGQVDLSEFKLQLEHLYKEQNPFDLFYSSIKTKLYHPNAKQYLLKFYDRKETEIAYHGFSGAIAQRAIEELFFTP</sequence>
<protein>
    <submittedName>
        <fullName evidence="1">Uncharacterized protein</fullName>
    </submittedName>
</protein>
<geneLocation type="plasmid" evidence="2">
    <name>pb18-1</name>
</geneLocation>
<reference evidence="1 2" key="1">
    <citation type="submission" date="2019-09" db="EMBL/GenBank/DDBJ databases">
        <title>Non-baumannii Acinetobacter spp. carrying blaNDM-1 isolated in China.</title>
        <authorList>
            <person name="Cui C."/>
            <person name="Chen C."/>
            <person name="Sun J."/>
            <person name="Liu Y."/>
        </authorList>
    </citation>
    <scope>NUCLEOTIDE SEQUENCE [LARGE SCALE GENOMIC DNA]</scope>
    <source>
        <strain evidence="1 2">B18</strain>
        <plasmid evidence="2">pb18-1</plasmid>
    </source>
</reference>
<proteinExistence type="predicted"/>
<dbReference type="RefSeq" id="WP_163146566.1">
    <property type="nucleotide sequence ID" value="NZ_CP044456.1"/>
</dbReference>
<keyword evidence="1" id="KW-0614">Plasmid</keyword>
<dbReference type="Proteomes" id="UP000503440">
    <property type="component" value="Plasmid pB18-1"/>
</dbReference>
<name>A0A6C0Y6M3_9GAMM</name>